<keyword evidence="6" id="KW-0902">Two-component regulatory system</keyword>
<evidence type="ECO:0000256" key="2">
    <source>
        <dbReference type="ARBA" id="ARBA00012438"/>
    </source>
</evidence>
<dbReference type="Gene3D" id="1.10.287.130">
    <property type="match status" value="1"/>
</dbReference>
<dbReference type="Pfam" id="PF00512">
    <property type="entry name" value="HisKA"/>
    <property type="match status" value="1"/>
</dbReference>
<gene>
    <name evidence="9" type="ORF">DFP90_11258</name>
</gene>
<sequence>MRFSGVSLKLGGGISIIVAATIAAGITTLITLNTLQNGFEGIARDRLPALVAAGHLSGSAQALKGKGVELIAARTPTDRERVKNSISDLLRALEEDIAELHSLEQQDLFNRAVAETSGSGAFTTRTIQPVLDRLKDNFDRLNEASATIHDANTTFQHHKTRIRQLAMELQDLRAAIGDFGAPAGGNSPESNWSHLQLRVISILANLDDLNSLPRLRRLSTNLDRLSEQLAAAFDRLEPPQQQARLPAQQKVIAMIQAQDTPLKALEQLLLLRNQQAGILVANRELSNQLASLASGLLTWQENEIIREGNSFAALISSRSNIVLISAAASLLVAMMILAYLRRSILRRLSLLKKRMLDFMQATSDSPDKLLKKGDEITEIGHVLDHLYQQIQLREDNLRAARDQAETMAKRADMANLAKSSFLANMSHELRTPLNAIIGFSEVIKSGIRPGMEQEYANDIYQSGSHLLSLINGILELSKIEAGRHELVPEQINCETLAMEVERFFSLPLQDKNLKLVIDFDNDPVILADEMAVKQILANLISNAVKFSNSGCEIRVSGSRDQTDYLIKVRDEGIGIAEEELLSVLEPFHQEERGYTRDSSGTGLGLSIVKGLTELHGGQLTLSSQKGSGTTVTVRLPLRDSFPGPGND</sequence>
<dbReference type="PROSITE" id="PS50109">
    <property type="entry name" value="HIS_KIN"/>
    <property type="match status" value="1"/>
</dbReference>
<evidence type="ECO:0000256" key="6">
    <source>
        <dbReference type="ARBA" id="ARBA00023012"/>
    </source>
</evidence>
<dbReference type="PANTHER" id="PTHR43711">
    <property type="entry name" value="TWO-COMPONENT HISTIDINE KINASE"/>
    <property type="match status" value="1"/>
</dbReference>
<keyword evidence="4" id="KW-0808">Transferase</keyword>
<keyword evidence="10" id="KW-1185">Reference proteome</keyword>
<reference evidence="9 10" key="1">
    <citation type="submission" date="2018-07" db="EMBL/GenBank/DDBJ databases">
        <title>Genomic Encyclopedia of Type Strains, Phase III (KMG-III): the genomes of soil and plant-associated and newly described type strains.</title>
        <authorList>
            <person name="Whitman W."/>
        </authorList>
    </citation>
    <scope>NUCLEOTIDE SEQUENCE [LARGE SCALE GENOMIC DNA]</scope>
    <source>
        <strain evidence="9 10">CECT 8488</strain>
    </source>
</reference>
<dbReference type="GO" id="GO:0000155">
    <property type="term" value="F:phosphorelay sensor kinase activity"/>
    <property type="evidence" value="ECO:0007669"/>
    <property type="project" value="InterPro"/>
</dbReference>
<dbReference type="InterPro" id="IPR050736">
    <property type="entry name" value="Sensor_HK_Regulatory"/>
</dbReference>
<feature type="transmembrane region" description="Helical" evidence="7">
    <location>
        <begin position="321"/>
        <end position="340"/>
    </location>
</feature>
<evidence type="ECO:0000256" key="3">
    <source>
        <dbReference type="ARBA" id="ARBA00022553"/>
    </source>
</evidence>
<keyword evidence="7" id="KW-1133">Transmembrane helix</keyword>
<dbReference type="Pfam" id="PF12729">
    <property type="entry name" value="4HB_MCP_1"/>
    <property type="match status" value="1"/>
</dbReference>
<keyword evidence="3" id="KW-0597">Phosphoprotein</keyword>
<evidence type="ECO:0000256" key="7">
    <source>
        <dbReference type="SAM" id="Phobius"/>
    </source>
</evidence>
<dbReference type="InterPro" id="IPR036890">
    <property type="entry name" value="HATPase_C_sf"/>
</dbReference>
<evidence type="ECO:0000259" key="8">
    <source>
        <dbReference type="PROSITE" id="PS50109"/>
    </source>
</evidence>
<dbReference type="SMART" id="SM00388">
    <property type="entry name" value="HisKA"/>
    <property type="match status" value="1"/>
</dbReference>
<evidence type="ECO:0000256" key="4">
    <source>
        <dbReference type="ARBA" id="ARBA00022679"/>
    </source>
</evidence>
<feature type="domain" description="Histidine kinase" evidence="8">
    <location>
        <begin position="424"/>
        <end position="639"/>
    </location>
</feature>
<dbReference type="AlphaFoldDB" id="A0A3D9H6C8"/>
<evidence type="ECO:0000313" key="9">
    <source>
        <dbReference type="EMBL" id="RED45065.1"/>
    </source>
</evidence>
<feature type="transmembrane region" description="Helical" evidence="7">
    <location>
        <begin position="12"/>
        <end position="32"/>
    </location>
</feature>
<dbReference type="InterPro" id="IPR003661">
    <property type="entry name" value="HisK_dim/P_dom"/>
</dbReference>
<dbReference type="RefSeq" id="WP_115938593.1">
    <property type="nucleotide sequence ID" value="NZ_QRDW01000012.1"/>
</dbReference>
<evidence type="ECO:0000313" key="10">
    <source>
        <dbReference type="Proteomes" id="UP000256845"/>
    </source>
</evidence>
<dbReference type="SUPFAM" id="SSF55874">
    <property type="entry name" value="ATPase domain of HSP90 chaperone/DNA topoisomerase II/histidine kinase"/>
    <property type="match status" value="1"/>
</dbReference>
<dbReference type="CDD" id="cd00082">
    <property type="entry name" value="HisKA"/>
    <property type="match status" value="1"/>
</dbReference>
<keyword evidence="7" id="KW-0472">Membrane</keyword>
<proteinExistence type="predicted"/>
<dbReference type="InterPro" id="IPR004358">
    <property type="entry name" value="Sig_transdc_His_kin-like_C"/>
</dbReference>
<dbReference type="InterPro" id="IPR005467">
    <property type="entry name" value="His_kinase_dom"/>
</dbReference>
<dbReference type="OrthoDB" id="7326651at2"/>
<name>A0A3D9H6C8_9PROT</name>
<organism evidence="9 10">
    <name type="scientific">Aestuariispira insulae</name>
    <dbReference type="NCBI Taxonomy" id="1461337"/>
    <lineage>
        <taxon>Bacteria</taxon>
        <taxon>Pseudomonadati</taxon>
        <taxon>Pseudomonadota</taxon>
        <taxon>Alphaproteobacteria</taxon>
        <taxon>Rhodospirillales</taxon>
        <taxon>Kiloniellaceae</taxon>
        <taxon>Aestuariispira</taxon>
    </lineage>
</organism>
<evidence type="ECO:0000256" key="1">
    <source>
        <dbReference type="ARBA" id="ARBA00000085"/>
    </source>
</evidence>
<dbReference type="InterPro" id="IPR036097">
    <property type="entry name" value="HisK_dim/P_sf"/>
</dbReference>
<keyword evidence="7" id="KW-0812">Transmembrane</keyword>
<dbReference type="SUPFAM" id="SSF47384">
    <property type="entry name" value="Homodimeric domain of signal transducing histidine kinase"/>
    <property type="match status" value="1"/>
</dbReference>
<dbReference type="FunFam" id="3.30.565.10:FF:000006">
    <property type="entry name" value="Sensor histidine kinase WalK"/>
    <property type="match status" value="1"/>
</dbReference>
<keyword evidence="5 9" id="KW-0418">Kinase</keyword>
<comment type="caution">
    <text evidence="9">The sequence shown here is derived from an EMBL/GenBank/DDBJ whole genome shotgun (WGS) entry which is preliminary data.</text>
</comment>
<protein>
    <recommendedName>
        <fullName evidence="2">histidine kinase</fullName>
        <ecNumber evidence="2">2.7.13.3</ecNumber>
    </recommendedName>
</protein>
<dbReference type="PANTHER" id="PTHR43711:SF26">
    <property type="entry name" value="SENSOR HISTIDINE KINASE RCSC"/>
    <property type="match status" value="1"/>
</dbReference>
<dbReference type="Gene3D" id="6.10.340.10">
    <property type="match status" value="1"/>
</dbReference>
<dbReference type="InterPro" id="IPR038188">
    <property type="entry name" value="TorS_sensor_sf"/>
</dbReference>
<dbReference type="Gene3D" id="3.30.565.10">
    <property type="entry name" value="Histidine kinase-like ATPase, C-terminal domain"/>
    <property type="match status" value="1"/>
</dbReference>
<comment type="catalytic activity">
    <reaction evidence="1">
        <text>ATP + protein L-histidine = ADP + protein N-phospho-L-histidine.</text>
        <dbReference type="EC" id="2.7.13.3"/>
    </reaction>
</comment>
<dbReference type="Pfam" id="PF02518">
    <property type="entry name" value="HATPase_c"/>
    <property type="match status" value="1"/>
</dbReference>
<dbReference type="EC" id="2.7.13.3" evidence="2"/>
<evidence type="ECO:0000256" key="5">
    <source>
        <dbReference type="ARBA" id="ARBA00022777"/>
    </source>
</evidence>
<dbReference type="EMBL" id="QRDW01000012">
    <property type="protein sequence ID" value="RED45065.1"/>
    <property type="molecule type" value="Genomic_DNA"/>
</dbReference>
<dbReference type="InterPro" id="IPR003594">
    <property type="entry name" value="HATPase_dom"/>
</dbReference>
<dbReference type="SMART" id="SM00387">
    <property type="entry name" value="HATPase_c"/>
    <property type="match status" value="1"/>
</dbReference>
<dbReference type="Gene3D" id="1.20.58.920">
    <property type="match status" value="1"/>
</dbReference>
<dbReference type="PRINTS" id="PR00344">
    <property type="entry name" value="BCTRLSENSOR"/>
</dbReference>
<accession>A0A3D9H6C8</accession>
<dbReference type="InterPro" id="IPR024478">
    <property type="entry name" value="HlyB_4HB_MCP"/>
</dbReference>
<dbReference type="Proteomes" id="UP000256845">
    <property type="component" value="Unassembled WGS sequence"/>
</dbReference>